<proteinExistence type="predicted"/>
<organism evidence="1 2">
    <name type="scientific">Eisenbergiella tayi</name>
    <dbReference type="NCBI Taxonomy" id="1432052"/>
    <lineage>
        <taxon>Bacteria</taxon>
        <taxon>Bacillati</taxon>
        <taxon>Bacillota</taxon>
        <taxon>Clostridia</taxon>
        <taxon>Lachnospirales</taxon>
        <taxon>Lachnospiraceae</taxon>
        <taxon>Eisenbergiella</taxon>
    </lineage>
</organism>
<dbReference type="AlphaFoldDB" id="A0A1E3AX02"/>
<accession>A0A1E3AX02</accession>
<evidence type="ECO:0000313" key="2">
    <source>
        <dbReference type="Proteomes" id="UP000095003"/>
    </source>
</evidence>
<protein>
    <submittedName>
        <fullName evidence="1">Uncharacterized protein</fullName>
    </submittedName>
</protein>
<gene>
    <name evidence="1" type="ORF">BEH84_00957</name>
</gene>
<sequence>MNYFTLGMNYFFLDTGITEEYIEFITNLLK</sequence>
<dbReference type="Proteomes" id="UP000095003">
    <property type="component" value="Unassembled WGS sequence"/>
</dbReference>
<name>A0A1E3AX02_9FIRM</name>
<comment type="caution">
    <text evidence="1">The sequence shown here is derived from an EMBL/GenBank/DDBJ whole genome shotgun (WGS) entry which is preliminary data.</text>
</comment>
<dbReference type="EMBL" id="MCGI01000001">
    <property type="protein sequence ID" value="ODM13242.1"/>
    <property type="molecule type" value="Genomic_DNA"/>
</dbReference>
<evidence type="ECO:0000313" key="1">
    <source>
        <dbReference type="EMBL" id="ODM13242.1"/>
    </source>
</evidence>
<reference evidence="1 2" key="1">
    <citation type="submission" date="2016-07" db="EMBL/GenBank/DDBJ databases">
        <title>Characterization of isolates of Eisenbergiella tayi derived from blood cultures, using whole genome sequencing.</title>
        <authorList>
            <person name="Burdz T."/>
            <person name="Wiebe D."/>
            <person name="Huynh C."/>
            <person name="Bernard K."/>
        </authorList>
    </citation>
    <scope>NUCLEOTIDE SEQUENCE [LARGE SCALE GENOMIC DNA]</scope>
    <source>
        <strain evidence="1 2">NML 120489</strain>
    </source>
</reference>